<organism evidence="2 3">
    <name type="scientific">Natrinema salaciae</name>
    <dbReference type="NCBI Taxonomy" id="1186196"/>
    <lineage>
        <taxon>Archaea</taxon>
        <taxon>Methanobacteriati</taxon>
        <taxon>Methanobacteriota</taxon>
        <taxon>Stenosarchaea group</taxon>
        <taxon>Halobacteria</taxon>
        <taxon>Halobacteriales</taxon>
        <taxon>Natrialbaceae</taxon>
        <taxon>Natrinema</taxon>
    </lineage>
</organism>
<feature type="domain" description="LUD" evidence="1">
    <location>
        <begin position="68"/>
        <end position="167"/>
    </location>
</feature>
<dbReference type="SUPFAM" id="SSF100950">
    <property type="entry name" value="NagB/RpiA/CoA transferase-like"/>
    <property type="match status" value="1"/>
</dbReference>
<reference evidence="3" key="1">
    <citation type="submission" date="2016-10" db="EMBL/GenBank/DDBJ databases">
        <authorList>
            <person name="Varghese N."/>
            <person name="Submissions S."/>
        </authorList>
    </citation>
    <scope>NUCLEOTIDE SEQUENCE [LARGE SCALE GENOMIC DNA]</scope>
    <source>
        <strain evidence="3">DSM 25055</strain>
    </source>
</reference>
<dbReference type="Proteomes" id="UP000199114">
    <property type="component" value="Unassembled WGS sequence"/>
</dbReference>
<dbReference type="InterPro" id="IPR037171">
    <property type="entry name" value="NagB/RpiA_transferase-like"/>
</dbReference>
<gene>
    <name evidence="2" type="ORF">SAMN04489841_4323</name>
</gene>
<dbReference type="Gene3D" id="3.40.50.10420">
    <property type="entry name" value="NagB/RpiA/CoA transferase-like"/>
    <property type="match status" value="1"/>
</dbReference>
<protein>
    <submittedName>
        <fullName evidence="2">L-lactate dehydrogenase complex protein LldG</fullName>
    </submittedName>
</protein>
<dbReference type="PANTHER" id="PTHR43682">
    <property type="entry name" value="LACTATE UTILIZATION PROTEIN C"/>
    <property type="match status" value="1"/>
</dbReference>
<evidence type="ECO:0000313" key="2">
    <source>
        <dbReference type="EMBL" id="SER69378.1"/>
    </source>
</evidence>
<dbReference type="AlphaFoldDB" id="A0A1H9R9Q1"/>
<accession>A0A1H9R9Q1</accession>
<dbReference type="OrthoDB" id="199019at2157"/>
<dbReference type="STRING" id="1186196.SAMN04489841_4323"/>
<evidence type="ECO:0000259" key="1">
    <source>
        <dbReference type="Pfam" id="PF02589"/>
    </source>
</evidence>
<name>A0A1H9R9Q1_9EURY</name>
<dbReference type="Pfam" id="PF02589">
    <property type="entry name" value="LUD_dom"/>
    <property type="match status" value="1"/>
</dbReference>
<dbReference type="InterPro" id="IPR003741">
    <property type="entry name" value="LUD_dom"/>
</dbReference>
<keyword evidence="3" id="KW-1185">Reference proteome</keyword>
<dbReference type="PANTHER" id="PTHR43682:SF1">
    <property type="entry name" value="LACTATE UTILIZATION PROTEIN C"/>
    <property type="match status" value="1"/>
</dbReference>
<sequence length="180" mass="18531">MSVDTGSAPERFEAALTDLDVPVTYAEPTEFDRALETIASEPAIGTPLPFDSVSLPDWVDDEPTPTSLESATTGITAASMGIADYGSVVLPATDEGAEQVSLFPDLHVAVVRLADIVSDMRTAIDRLGPRLRDGGSAIVATGPSATADMGALVRGAHGPTEVHVVVLEANGSVTTGEADE</sequence>
<dbReference type="EMBL" id="FOFD01000007">
    <property type="protein sequence ID" value="SER69378.1"/>
    <property type="molecule type" value="Genomic_DNA"/>
</dbReference>
<evidence type="ECO:0000313" key="3">
    <source>
        <dbReference type="Proteomes" id="UP000199114"/>
    </source>
</evidence>
<proteinExistence type="predicted"/>
<dbReference type="RefSeq" id="WP_090621628.1">
    <property type="nucleotide sequence ID" value="NZ_FOFD01000007.1"/>
</dbReference>
<dbReference type="InterPro" id="IPR024185">
    <property type="entry name" value="FTHF_cligase-like_sf"/>
</dbReference>